<organism evidence="1 2">
    <name type="scientific">Candidatus Berkelbacteria bacterium Licking1014_85</name>
    <dbReference type="NCBI Taxonomy" id="2017148"/>
    <lineage>
        <taxon>Bacteria</taxon>
        <taxon>Candidatus Berkelbacteria</taxon>
    </lineage>
</organism>
<name>A0A554LH01_9BACT</name>
<dbReference type="Proteomes" id="UP000315589">
    <property type="component" value="Unassembled WGS sequence"/>
</dbReference>
<sequence>MNFQFLDKFILIGNLNVQLNSAGQLVKLYRKCKRALEYANQSNDAKTQEVIRNIKEDVMILFGSRKNIDRLLQLGAITQTEYDEILKYLEK</sequence>
<evidence type="ECO:0000313" key="1">
    <source>
        <dbReference type="EMBL" id="TSC92150.1"/>
    </source>
</evidence>
<dbReference type="EMBL" id="VMGI01000086">
    <property type="protein sequence ID" value="TSC92150.1"/>
    <property type="molecule type" value="Genomic_DNA"/>
</dbReference>
<protein>
    <submittedName>
        <fullName evidence="1">Uncharacterized protein</fullName>
    </submittedName>
</protein>
<accession>A0A554LH01</accession>
<dbReference type="AlphaFoldDB" id="A0A554LH01"/>
<gene>
    <name evidence="1" type="ORF">CEN91_554</name>
</gene>
<comment type="caution">
    <text evidence="1">The sequence shown here is derived from an EMBL/GenBank/DDBJ whole genome shotgun (WGS) entry which is preliminary data.</text>
</comment>
<evidence type="ECO:0000313" key="2">
    <source>
        <dbReference type="Proteomes" id="UP000315589"/>
    </source>
</evidence>
<reference evidence="1 2" key="1">
    <citation type="submission" date="2017-07" db="EMBL/GenBank/DDBJ databases">
        <title>Mechanisms for carbon and nitrogen cycling indicate functional differentiation within the Candidate Phyla Radiation.</title>
        <authorList>
            <person name="Danczak R.E."/>
            <person name="Johnston M.D."/>
            <person name="Kenah C."/>
            <person name="Slattery M."/>
            <person name="Wrighton K.C."/>
            <person name="Wilkins M.J."/>
        </authorList>
    </citation>
    <scope>NUCLEOTIDE SEQUENCE [LARGE SCALE GENOMIC DNA]</scope>
    <source>
        <strain evidence="1">Licking1014_85</strain>
    </source>
</reference>
<proteinExistence type="predicted"/>